<gene>
    <name evidence="1" type="ORF">Pmani_028857</name>
</gene>
<organism evidence="1 2">
    <name type="scientific">Petrolisthes manimaculis</name>
    <dbReference type="NCBI Taxonomy" id="1843537"/>
    <lineage>
        <taxon>Eukaryota</taxon>
        <taxon>Metazoa</taxon>
        <taxon>Ecdysozoa</taxon>
        <taxon>Arthropoda</taxon>
        <taxon>Crustacea</taxon>
        <taxon>Multicrustacea</taxon>
        <taxon>Malacostraca</taxon>
        <taxon>Eumalacostraca</taxon>
        <taxon>Eucarida</taxon>
        <taxon>Decapoda</taxon>
        <taxon>Pleocyemata</taxon>
        <taxon>Anomura</taxon>
        <taxon>Galatheoidea</taxon>
        <taxon>Porcellanidae</taxon>
        <taxon>Petrolisthes</taxon>
    </lineage>
</organism>
<sequence>MGKSVTVTSEGHVQEIVMEGVAEENDWYERWHNMTYSAKRKPHVTTSPHPNSFNLGAYTKRLSGLRLYSEGIAEKINI</sequence>
<keyword evidence="2" id="KW-1185">Reference proteome</keyword>
<protein>
    <submittedName>
        <fullName evidence="1">Uncharacterized protein</fullName>
    </submittedName>
</protein>
<reference evidence="1" key="1">
    <citation type="submission" date="2023-11" db="EMBL/GenBank/DDBJ databases">
        <title>Genome assemblies of two species of porcelain crab, Petrolisthes cinctipes and Petrolisthes manimaculis (Anomura: Porcellanidae).</title>
        <authorList>
            <person name="Angst P."/>
        </authorList>
    </citation>
    <scope>NUCLEOTIDE SEQUENCE</scope>
    <source>
        <strain evidence="1">PB745_02</strain>
        <tissue evidence="1">Gill</tissue>
    </source>
</reference>
<evidence type="ECO:0000313" key="2">
    <source>
        <dbReference type="Proteomes" id="UP001292094"/>
    </source>
</evidence>
<name>A0AAE1NYR2_9EUCA</name>
<dbReference type="EMBL" id="JAWZYT010003358">
    <property type="protein sequence ID" value="KAK4298839.1"/>
    <property type="molecule type" value="Genomic_DNA"/>
</dbReference>
<comment type="caution">
    <text evidence="1">The sequence shown here is derived from an EMBL/GenBank/DDBJ whole genome shotgun (WGS) entry which is preliminary data.</text>
</comment>
<evidence type="ECO:0000313" key="1">
    <source>
        <dbReference type="EMBL" id="KAK4298839.1"/>
    </source>
</evidence>
<accession>A0AAE1NYR2</accession>
<dbReference type="AlphaFoldDB" id="A0AAE1NYR2"/>
<proteinExistence type="predicted"/>
<dbReference type="Proteomes" id="UP001292094">
    <property type="component" value="Unassembled WGS sequence"/>
</dbReference>